<gene>
    <name evidence="2" type="ORF">FGF80_00815</name>
</gene>
<name>A0A4P9TBK5_9EURY</name>
<dbReference type="RefSeq" id="WP_138651633.1">
    <property type="nucleotide sequence ID" value="NZ_CP040637.1"/>
</dbReference>
<protein>
    <recommendedName>
        <fullName evidence="1">Calcineurin-like phosphoesterase domain-containing protein</fullName>
    </recommendedName>
</protein>
<dbReference type="SUPFAM" id="SSF56300">
    <property type="entry name" value="Metallo-dependent phosphatases"/>
    <property type="match status" value="1"/>
</dbReference>
<dbReference type="AlphaFoldDB" id="A0A4P9TBK5"/>
<keyword evidence="3" id="KW-1185">Reference proteome</keyword>
<organism evidence="2 3">
    <name type="scientific">Natrinema pallidum</name>
    <dbReference type="NCBI Taxonomy" id="69527"/>
    <lineage>
        <taxon>Archaea</taxon>
        <taxon>Methanobacteriati</taxon>
        <taxon>Methanobacteriota</taxon>
        <taxon>Stenosarchaea group</taxon>
        <taxon>Halobacteria</taxon>
        <taxon>Halobacteriales</taxon>
        <taxon>Natrialbaceae</taxon>
        <taxon>Natrinema</taxon>
    </lineage>
</organism>
<evidence type="ECO:0000259" key="1">
    <source>
        <dbReference type="Pfam" id="PF00149"/>
    </source>
</evidence>
<accession>A0A4P9TBK5</accession>
<sequence length="337" mass="37238">MGTVEITDITVRVLGPPKFDRHGNHEVPVEDADRRVSDLRVWSKHHGQVEWRVGSMYDLVEVKRNPVEANKARYETAANTQISRVGHPQDPEVSLLHVSDTHLGRPLTDKEHMGNANQLERFLDAVNLAVKSRVDAIIHTGDIFDDDVDEATVQTVEEHVELLADAGIPIYYVRGNHGCDRGDAFLQSQTEAGRMIHLSSEPQLLGKGTLALYGMDADASVNGLSEVAPVGDAPQDAYRLLAWHEAVEPIARDGISIGELVDASEVELDALALGDLHKHKRAYIGDVYKDSGKRFRAFYAGATTGIARNSEGYEPAAWLLQITNGTLERHRLPLRPR</sequence>
<dbReference type="EMBL" id="CP040637">
    <property type="protein sequence ID" value="QCW01867.1"/>
    <property type="molecule type" value="Genomic_DNA"/>
</dbReference>
<proteinExistence type="predicted"/>
<reference evidence="3" key="1">
    <citation type="submission" date="2019-05" db="EMBL/GenBank/DDBJ databases">
        <title>Complete Genome Sequence and Methylation Pattern of the Halophilic Archaeon Natrinema pallidum BOL6-1.</title>
        <authorList>
            <person name="DasSarma P."/>
            <person name="DasSarma B.P."/>
            <person name="DasSarma S.L."/>
            <person name="Martinez F.L."/>
            <person name="Guzman D."/>
            <person name="Roberts R.J."/>
            <person name="DasSarma S."/>
        </authorList>
    </citation>
    <scope>NUCLEOTIDE SEQUENCE [LARGE SCALE GENOMIC DNA]</scope>
    <source>
        <strain evidence="3">BOL6-1</strain>
    </source>
</reference>
<dbReference type="InterPro" id="IPR004843">
    <property type="entry name" value="Calcineurin-like_PHP"/>
</dbReference>
<dbReference type="Gene3D" id="3.60.21.10">
    <property type="match status" value="1"/>
</dbReference>
<dbReference type="InterPro" id="IPR050535">
    <property type="entry name" value="DNA_Repair-Maintenance_Comp"/>
</dbReference>
<evidence type="ECO:0000313" key="3">
    <source>
        <dbReference type="Proteomes" id="UP000307562"/>
    </source>
</evidence>
<dbReference type="PANTHER" id="PTHR30337">
    <property type="entry name" value="COMPONENT OF ATP-DEPENDENT DSDNA EXONUCLEASE"/>
    <property type="match status" value="1"/>
</dbReference>
<feature type="domain" description="Calcineurin-like phosphoesterase" evidence="1">
    <location>
        <begin position="95"/>
        <end position="182"/>
    </location>
</feature>
<dbReference type="InterPro" id="IPR029052">
    <property type="entry name" value="Metallo-depent_PP-like"/>
</dbReference>
<dbReference type="GO" id="GO:0016787">
    <property type="term" value="F:hydrolase activity"/>
    <property type="evidence" value="ECO:0007669"/>
    <property type="project" value="InterPro"/>
</dbReference>
<dbReference type="GeneID" id="96154462"/>
<dbReference type="KEGG" id="npl:FGF80_00815"/>
<dbReference type="PANTHER" id="PTHR30337:SF0">
    <property type="entry name" value="NUCLEASE SBCCD SUBUNIT D"/>
    <property type="match status" value="1"/>
</dbReference>
<dbReference type="Proteomes" id="UP000307562">
    <property type="component" value="Chromosome"/>
</dbReference>
<evidence type="ECO:0000313" key="2">
    <source>
        <dbReference type="EMBL" id="QCW01867.1"/>
    </source>
</evidence>
<dbReference type="Pfam" id="PF00149">
    <property type="entry name" value="Metallophos"/>
    <property type="match status" value="1"/>
</dbReference>